<dbReference type="EMBL" id="CABDVU010000001">
    <property type="protein sequence ID" value="VTN10213.1"/>
    <property type="molecule type" value="Genomic_DNA"/>
</dbReference>
<proteinExistence type="predicted"/>
<sequence>MRWPYCAGQYVIREEHDSGQLHIVVCPQMFKQLPKHYIAFQMEQSVNSRWFTEEYFARLNNAVAIFDYSLKISNTFCSREFPIRSCSICDLQLRGLSAYLTQIGYDLSDRKGDKAADVFILRRS</sequence>
<protein>
    <submittedName>
        <fullName evidence="1">Uncharacterized protein</fullName>
    </submittedName>
</protein>
<dbReference type="Proteomes" id="UP000339249">
    <property type="component" value="Unassembled WGS sequence"/>
</dbReference>
<organism evidence="1 2">
    <name type="scientific">Raoultella terrigena</name>
    <name type="common">Klebsiella terrigena</name>
    <dbReference type="NCBI Taxonomy" id="577"/>
    <lineage>
        <taxon>Bacteria</taxon>
        <taxon>Pseudomonadati</taxon>
        <taxon>Pseudomonadota</taxon>
        <taxon>Gammaproteobacteria</taxon>
        <taxon>Enterobacterales</taxon>
        <taxon>Enterobacteriaceae</taxon>
        <taxon>Klebsiella/Raoultella group</taxon>
        <taxon>Raoultella</taxon>
    </lineage>
</organism>
<evidence type="ECO:0000313" key="2">
    <source>
        <dbReference type="Proteomes" id="UP000339249"/>
    </source>
</evidence>
<dbReference type="AlphaFoldDB" id="A0A4U9D3P2"/>
<accession>A0A4U9D3P2</accession>
<reference evidence="1 2" key="1">
    <citation type="submission" date="2019-04" db="EMBL/GenBank/DDBJ databases">
        <authorList>
            <consortium name="Pathogen Informatics"/>
        </authorList>
    </citation>
    <scope>NUCLEOTIDE SEQUENCE [LARGE SCALE GENOMIC DNA]</scope>
    <source>
        <strain evidence="1 2">NCTC9185</strain>
    </source>
</reference>
<gene>
    <name evidence="1" type="ORF">NCTC9185_02130</name>
</gene>
<name>A0A4U9D3P2_RAOTE</name>
<evidence type="ECO:0000313" key="1">
    <source>
        <dbReference type="EMBL" id="VTN10213.1"/>
    </source>
</evidence>